<dbReference type="EMBL" id="AFGF01000005">
    <property type="protein sequence ID" value="EGO65959.1"/>
    <property type="molecule type" value="Genomic_DNA"/>
</dbReference>
<feature type="domain" description="Histidine kinase" evidence="7">
    <location>
        <begin position="300"/>
        <end position="389"/>
    </location>
</feature>
<evidence type="ECO:0000256" key="1">
    <source>
        <dbReference type="ARBA" id="ARBA00000085"/>
    </source>
</evidence>
<sequence>MSVFNFKVDVDEMEQLDVKALDQIIRQTMEAVEKGKAQIFDIYEAARNEMENVRKDVERIKQEAAEIIFKVDELTKRERRARLRLVDVHRNFHQYTEEQTREVYQDAENLRVEIEVAQEREANLRRRRDELDLRLRSLKTTADKAEILASQVGVALNFLSNQMGHVLSHLENIQQRQVYGARIIKAQEEERRRVARDIHDGPAQAMANVVFRAEVCERLIETDVDRAKEELKELREQVRMVLRETRKLIFGLRPMTLDDLGLAPTIKRLLDNMKDRGDISTEIRVSGQEIRLDPSTEVGMFRVIQEALTNVEKHAKAKMVRVRLDFRPNAVSASVEDDGAGFDSMEIISNESFGLTGMKERLSLLGGEVSVKSQKGKGTKVYINVPLAQP</sequence>
<dbReference type="RefSeq" id="WP_004091603.1">
    <property type="nucleotide sequence ID" value="NZ_AFGF01000005.1"/>
</dbReference>
<evidence type="ECO:0000256" key="6">
    <source>
        <dbReference type="SAM" id="Coils"/>
    </source>
</evidence>
<dbReference type="eggNOG" id="COG4585">
    <property type="taxonomic scope" value="Bacteria"/>
</dbReference>
<dbReference type="Proteomes" id="UP000003240">
    <property type="component" value="Unassembled WGS sequence"/>
</dbReference>
<dbReference type="Gene3D" id="3.30.565.10">
    <property type="entry name" value="Histidine kinase-like ATPase, C-terminal domain"/>
    <property type="match status" value="1"/>
</dbReference>
<reference evidence="8 9" key="1">
    <citation type="journal article" date="2011" name="EMBO J.">
        <title>Structural diversity of bacterial flagellar motors.</title>
        <authorList>
            <person name="Chen S."/>
            <person name="Beeby M."/>
            <person name="Murphy G.E."/>
            <person name="Leadbetter J.R."/>
            <person name="Hendrixson D.R."/>
            <person name="Briegel A."/>
            <person name="Li Z."/>
            <person name="Shi J."/>
            <person name="Tocheva E.I."/>
            <person name="Muller A."/>
            <person name="Dobro M.J."/>
            <person name="Jensen G.J."/>
        </authorList>
    </citation>
    <scope>NUCLEOTIDE SEQUENCE [LARGE SCALE GENOMIC DNA]</scope>
    <source>
        <strain evidence="8 9">DSM 6540</strain>
    </source>
</reference>
<dbReference type="GO" id="GO:0046983">
    <property type="term" value="F:protein dimerization activity"/>
    <property type="evidence" value="ECO:0007669"/>
    <property type="project" value="InterPro"/>
</dbReference>
<dbReference type="GO" id="GO:0000155">
    <property type="term" value="F:phosphorelay sensor kinase activity"/>
    <property type="evidence" value="ECO:0007669"/>
    <property type="project" value="InterPro"/>
</dbReference>
<comment type="caution">
    <text evidence="8">The sequence shown here is derived from an EMBL/GenBank/DDBJ whole genome shotgun (WGS) entry which is preliminary data.</text>
</comment>
<keyword evidence="6" id="KW-0175">Coiled coil</keyword>
<keyword evidence="9" id="KW-1185">Reference proteome</keyword>
<dbReference type="GO" id="GO:0016020">
    <property type="term" value="C:membrane"/>
    <property type="evidence" value="ECO:0007669"/>
    <property type="project" value="InterPro"/>
</dbReference>
<evidence type="ECO:0000259" key="7">
    <source>
        <dbReference type="PROSITE" id="PS50109"/>
    </source>
</evidence>
<dbReference type="InterPro" id="IPR003594">
    <property type="entry name" value="HATPase_dom"/>
</dbReference>
<evidence type="ECO:0000256" key="5">
    <source>
        <dbReference type="ARBA" id="ARBA00023012"/>
    </source>
</evidence>
<dbReference type="InterPro" id="IPR011712">
    <property type="entry name" value="Sig_transdc_His_kin_sub3_dim/P"/>
</dbReference>
<dbReference type="PANTHER" id="PTHR24421">
    <property type="entry name" value="NITRATE/NITRITE SENSOR PROTEIN NARX-RELATED"/>
    <property type="match status" value="1"/>
</dbReference>
<dbReference type="CDD" id="cd16917">
    <property type="entry name" value="HATPase_UhpB-NarQ-NarX-like"/>
    <property type="match status" value="1"/>
</dbReference>
<dbReference type="InterPro" id="IPR008595">
    <property type="entry name" value="DegS"/>
</dbReference>
<dbReference type="EC" id="2.7.13.3" evidence="2"/>
<dbReference type="PANTHER" id="PTHR24421:SF55">
    <property type="entry name" value="SENSOR HISTIDINE KINASE YDFH"/>
    <property type="match status" value="1"/>
</dbReference>
<feature type="coiled-coil region" evidence="6">
    <location>
        <begin position="217"/>
        <end position="248"/>
    </location>
</feature>
<dbReference type="SMART" id="SM00387">
    <property type="entry name" value="HATPase_c"/>
    <property type="match status" value="1"/>
</dbReference>
<evidence type="ECO:0000313" key="9">
    <source>
        <dbReference type="Proteomes" id="UP000003240"/>
    </source>
</evidence>
<feature type="coiled-coil region" evidence="6">
    <location>
        <begin position="43"/>
        <end position="148"/>
    </location>
</feature>
<dbReference type="InterPro" id="IPR050482">
    <property type="entry name" value="Sensor_HK_TwoCompSys"/>
</dbReference>
<keyword evidence="4 8" id="KW-0418">Kinase</keyword>
<dbReference type="InterPro" id="IPR005467">
    <property type="entry name" value="His_kinase_dom"/>
</dbReference>
<dbReference type="PROSITE" id="PS50109">
    <property type="entry name" value="HIS_KIN"/>
    <property type="match status" value="1"/>
</dbReference>
<dbReference type="SUPFAM" id="SSF55874">
    <property type="entry name" value="ATPase domain of HSP90 chaperone/DNA topoisomerase II/histidine kinase"/>
    <property type="match status" value="1"/>
</dbReference>
<dbReference type="STRING" id="1009370.ALO_00170"/>
<keyword evidence="3" id="KW-0808">Transferase</keyword>
<gene>
    <name evidence="8" type="ORF">ALO_00170</name>
</gene>
<evidence type="ECO:0000256" key="3">
    <source>
        <dbReference type="ARBA" id="ARBA00022679"/>
    </source>
</evidence>
<evidence type="ECO:0000256" key="4">
    <source>
        <dbReference type="ARBA" id="ARBA00022777"/>
    </source>
</evidence>
<dbReference type="PIRSF" id="PIRSF003169">
    <property type="entry name" value="STHK_DegS"/>
    <property type="match status" value="1"/>
</dbReference>
<dbReference type="Pfam" id="PF02518">
    <property type="entry name" value="HATPase_c"/>
    <property type="match status" value="1"/>
</dbReference>
<accession>F7NDC7</accession>
<organism evidence="8 9">
    <name type="scientific">Acetonema longum DSM 6540</name>
    <dbReference type="NCBI Taxonomy" id="1009370"/>
    <lineage>
        <taxon>Bacteria</taxon>
        <taxon>Bacillati</taxon>
        <taxon>Bacillota</taxon>
        <taxon>Negativicutes</taxon>
        <taxon>Acetonemataceae</taxon>
        <taxon>Acetonema</taxon>
    </lineage>
</organism>
<comment type="catalytic activity">
    <reaction evidence="1">
        <text>ATP + protein L-histidine = ADP + protein N-phospho-L-histidine.</text>
        <dbReference type="EC" id="2.7.13.3"/>
    </reaction>
</comment>
<evidence type="ECO:0000256" key="2">
    <source>
        <dbReference type="ARBA" id="ARBA00012438"/>
    </source>
</evidence>
<dbReference type="AlphaFoldDB" id="F7NDC7"/>
<name>F7NDC7_9FIRM</name>
<keyword evidence="5" id="KW-0902">Two-component regulatory system</keyword>
<dbReference type="Gene3D" id="1.20.5.1930">
    <property type="match status" value="1"/>
</dbReference>
<dbReference type="InterPro" id="IPR036890">
    <property type="entry name" value="HATPase_C_sf"/>
</dbReference>
<proteinExistence type="predicted"/>
<dbReference type="Pfam" id="PF07730">
    <property type="entry name" value="HisKA_3"/>
    <property type="match status" value="1"/>
</dbReference>
<dbReference type="Pfam" id="PF05384">
    <property type="entry name" value="DegS"/>
    <property type="match status" value="1"/>
</dbReference>
<dbReference type="InterPro" id="IPR016381">
    <property type="entry name" value="Sig_transdc_His_kinase_DegS"/>
</dbReference>
<protein>
    <recommendedName>
        <fullName evidence="2">histidine kinase</fullName>
        <ecNumber evidence="2">2.7.13.3</ecNumber>
    </recommendedName>
</protein>
<evidence type="ECO:0000313" key="8">
    <source>
        <dbReference type="EMBL" id="EGO65959.1"/>
    </source>
</evidence>